<evidence type="ECO:0000256" key="14">
    <source>
        <dbReference type="ARBA" id="ARBA00030904"/>
    </source>
</evidence>
<evidence type="ECO:0000313" key="19">
    <source>
        <dbReference type="EMBL" id="EMG46543.1"/>
    </source>
</evidence>
<dbReference type="GO" id="GO:0016020">
    <property type="term" value="C:membrane"/>
    <property type="evidence" value="ECO:0007669"/>
    <property type="project" value="UniProtKB-SubCell"/>
</dbReference>
<evidence type="ECO:0000256" key="2">
    <source>
        <dbReference type="ARBA" id="ARBA00005594"/>
    </source>
</evidence>
<accession>M3J3R5</accession>
<dbReference type="GO" id="GO:0005524">
    <property type="term" value="F:ATP binding"/>
    <property type="evidence" value="ECO:0007669"/>
    <property type="project" value="UniProtKB-KW"/>
</dbReference>
<evidence type="ECO:0000256" key="1">
    <source>
        <dbReference type="ARBA" id="ARBA00004141"/>
    </source>
</evidence>
<proteinExistence type="inferred from homology"/>
<keyword evidence="11 16" id="KW-0472">Membrane</keyword>
<dbReference type="InterPro" id="IPR033911">
    <property type="entry name" value="MetRS_core"/>
</dbReference>
<dbReference type="HOGENOM" id="CLU_009710_9_0_1"/>
<dbReference type="Gene3D" id="2.170.220.10">
    <property type="match status" value="1"/>
</dbReference>
<evidence type="ECO:0000256" key="4">
    <source>
        <dbReference type="ARBA" id="ARBA00012838"/>
    </source>
</evidence>
<dbReference type="InterPro" id="IPR023457">
    <property type="entry name" value="Met-tRNA_synth_2"/>
</dbReference>
<evidence type="ECO:0000259" key="17">
    <source>
        <dbReference type="Pfam" id="PF04893"/>
    </source>
</evidence>
<comment type="caution">
    <text evidence="19">The sequence shown here is derived from an EMBL/GenBank/DDBJ whole genome shotgun (WGS) entry which is preliminary data.</text>
</comment>
<feature type="domain" description="Yip1" evidence="17">
    <location>
        <begin position="105"/>
        <end position="229"/>
    </location>
</feature>
<feature type="transmembrane region" description="Helical" evidence="16">
    <location>
        <begin position="113"/>
        <end position="130"/>
    </location>
</feature>
<dbReference type="SUPFAM" id="SSF47323">
    <property type="entry name" value="Anticodon-binding domain of a subclass of class I aminoacyl-tRNA synthetases"/>
    <property type="match status" value="1"/>
</dbReference>
<evidence type="ECO:0000256" key="16">
    <source>
        <dbReference type="SAM" id="Phobius"/>
    </source>
</evidence>
<dbReference type="InterPro" id="IPR006977">
    <property type="entry name" value="Yip1_dom"/>
</dbReference>
<dbReference type="GO" id="GO:0004825">
    <property type="term" value="F:methionine-tRNA ligase activity"/>
    <property type="evidence" value="ECO:0007669"/>
    <property type="project" value="UniProtKB-EC"/>
</dbReference>
<evidence type="ECO:0000256" key="15">
    <source>
        <dbReference type="RuleBase" id="RU363039"/>
    </source>
</evidence>
<dbReference type="Gene3D" id="3.40.50.620">
    <property type="entry name" value="HUPs"/>
    <property type="match status" value="1"/>
</dbReference>
<dbReference type="eggNOG" id="KOG3103">
    <property type="taxonomic scope" value="Eukaryota"/>
</dbReference>
<feature type="transmembrane region" description="Helical" evidence="16">
    <location>
        <begin position="165"/>
        <end position="187"/>
    </location>
</feature>
<dbReference type="PANTHER" id="PTHR43326:SF1">
    <property type="entry name" value="METHIONINE--TRNA LIGASE, MITOCHONDRIAL"/>
    <property type="match status" value="1"/>
</dbReference>
<dbReference type="EC" id="6.1.1.10" evidence="4"/>
<keyword evidence="12 15" id="KW-0030">Aminoacyl-tRNA synthetase</keyword>
<feature type="transmembrane region" description="Helical" evidence="16">
    <location>
        <begin position="193"/>
        <end position="215"/>
    </location>
</feature>
<keyword evidence="9 15" id="KW-0648">Protein biosynthesis</keyword>
<dbReference type="Proteomes" id="UP000011777">
    <property type="component" value="Unassembled WGS sequence"/>
</dbReference>
<keyword evidence="7 15" id="KW-0547">Nucleotide-binding</keyword>
<dbReference type="PANTHER" id="PTHR43326">
    <property type="entry name" value="METHIONYL-TRNA SYNTHETASE"/>
    <property type="match status" value="1"/>
</dbReference>
<evidence type="ECO:0000256" key="8">
    <source>
        <dbReference type="ARBA" id="ARBA00022840"/>
    </source>
</evidence>
<feature type="domain" description="Methionyl/Leucyl tRNA synthetase" evidence="18">
    <location>
        <begin position="269"/>
        <end position="639"/>
    </location>
</feature>
<protein>
    <recommendedName>
        <fullName evidence="13">Methionine--tRNA ligase, mitochondrial</fullName>
        <ecNumber evidence="4">6.1.1.10</ecNumber>
    </recommendedName>
    <alternativeName>
        <fullName evidence="14">Methionyl-tRNA synthetase</fullName>
    </alternativeName>
</protein>
<dbReference type="STRING" id="1245528.M3J3R5"/>
<gene>
    <name evidence="19" type="ORF">G210_3210</name>
</gene>
<evidence type="ECO:0000256" key="6">
    <source>
        <dbReference type="ARBA" id="ARBA00022692"/>
    </source>
</evidence>
<evidence type="ECO:0000256" key="5">
    <source>
        <dbReference type="ARBA" id="ARBA00022598"/>
    </source>
</evidence>
<name>M3J3R5_CANMX</name>
<feature type="transmembrane region" description="Helical" evidence="16">
    <location>
        <begin position="136"/>
        <end position="153"/>
    </location>
</feature>
<evidence type="ECO:0000259" key="18">
    <source>
        <dbReference type="Pfam" id="PF09334"/>
    </source>
</evidence>
<dbReference type="InterPro" id="IPR009080">
    <property type="entry name" value="tRNAsynth_Ia_anticodon-bd"/>
</dbReference>
<evidence type="ECO:0000256" key="3">
    <source>
        <dbReference type="ARBA" id="ARBA00010596"/>
    </source>
</evidence>
<dbReference type="Pfam" id="PF04893">
    <property type="entry name" value="Yip1"/>
    <property type="match status" value="1"/>
</dbReference>
<evidence type="ECO:0000256" key="10">
    <source>
        <dbReference type="ARBA" id="ARBA00022989"/>
    </source>
</evidence>
<comment type="subcellular location">
    <subcellularLocation>
        <location evidence="1">Membrane</location>
        <topology evidence="1">Multi-pass membrane protein</topology>
    </subcellularLocation>
</comment>
<dbReference type="OrthoDB" id="24670at2759"/>
<dbReference type="InterPro" id="IPR014729">
    <property type="entry name" value="Rossmann-like_a/b/a_fold"/>
</dbReference>
<dbReference type="AlphaFoldDB" id="M3J3R5"/>
<keyword evidence="10 16" id="KW-1133">Transmembrane helix</keyword>
<evidence type="ECO:0000313" key="20">
    <source>
        <dbReference type="Proteomes" id="UP000011777"/>
    </source>
</evidence>
<dbReference type="CDD" id="cd00814">
    <property type="entry name" value="MetRS_core"/>
    <property type="match status" value="1"/>
</dbReference>
<dbReference type="InterPro" id="IPR014758">
    <property type="entry name" value="Met-tRNA_synth"/>
</dbReference>
<evidence type="ECO:0000256" key="7">
    <source>
        <dbReference type="ARBA" id="ARBA00022741"/>
    </source>
</evidence>
<dbReference type="SUPFAM" id="SSF52374">
    <property type="entry name" value="Nucleotidylyl transferase"/>
    <property type="match status" value="1"/>
</dbReference>
<dbReference type="EMBL" id="AOGT01001971">
    <property type="protein sequence ID" value="EMG46543.1"/>
    <property type="molecule type" value="Genomic_DNA"/>
</dbReference>
<comment type="similarity">
    <text evidence="2 15">Belongs to the class-I aminoacyl-tRNA synthetase family.</text>
</comment>
<evidence type="ECO:0000256" key="12">
    <source>
        <dbReference type="ARBA" id="ARBA00023146"/>
    </source>
</evidence>
<dbReference type="PRINTS" id="PR01041">
    <property type="entry name" value="TRNASYNTHMET"/>
</dbReference>
<dbReference type="NCBIfam" id="TIGR00398">
    <property type="entry name" value="metG"/>
    <property type="match status" value="1"/>
</dbReference>
<reference evidence="19 20" key="1">
    <citation type="submission" date="2013-02" db="EMBL/GenBank/DDBJ databases">
        <title>Genome sequence of Candida maltosa Xu316, a potential industrial strain for xylitol and ethanol production.</title>
        <authorList>
            <person name="Yu J."/>
            <person name="Wang Q."/>
            <person name="Geng X."/>
            <person name="Bao W."/>
            <person name="He P."/>
            <person name="Cai J."/>
        </authorList>
    </citation>
    <scope>NUCLEOTIDE SEQUENCE [LARGE SCALE GENOMIC DNA]</scope>
    <source>
        <strain evidence="20">Xu316</strain>
    </source>
</reference>
<dbReference type="InterPro" id="IPR015413">
    <property type="entry name" value="Methionyl/Leucyl_tRNA_Synth"/>
</dbReference>
<keyword evidence="5 15" id="KW-0436">Ligase</keyword>
<keyword evidence="8 15" id="KW-0067">ATP-binding</keyword>
<keyword evidence="6 16" id="KW-0812">Transmembrane</keyword>
<dbReference type="OMA" id="TFIVCEP"/>
<comment type="similarity">
    <text evidence="3">Belongs to the YIP1 family.</text>
</comment>
<evidence type="ECO:0000256" key="13">
    <source>
        <dbReference type="ARBA" id="ARBA00026124"/>
    </source>
</evidence>
<evidence type="ECO:0000256" key="11">
    <source>
        <dbReference type="ARBA" id="ARBA00023136"/>
    </source>
</evidence>
<dbReference type="FunFam" id="2.170.220.10:FF:000002">
    <property type="entry name" value="Methionine--tRNA ligase"/>
    <property type="match status" value="1"/>
</dbReference>
<sequence>MAYYQQQVNNPQNMQFYQSNYSYPQQPNAQGTSGMMGSMDSNFGGNIDVSGVMGNGELTPGLLAAFGTSGYPGEPPLLEELGINFQHIKSKTLVVLNPLTKDIPSDIMADSDLAGPILFVLLFGTLLLLAGKVQFGYIYGVGLFGIISLHYLFKFMSNDTSIDLVRSASVIGYCLLPLVLLSVLGVVTNLDNVVGYILSTVSVLWCTYSASGFFVSVLKLHNVRPLIAYPLKKKILIYVKNIVLSIITMKAHKLKPLLQLRYASTKPFYLTTPIFYVNAAPHIGHAYSMLLADTKSRWEKLNPNKTSYMLTGTDEHGLKIQATAEKQGIEPKDLVDRVSQNFAQLAKSLNVDYDRFMRTTDADHIEVVRYFWDLMMSKGFIYTDTHSGWYSVSDETFYPETQIEKIEKDGKEITISTETRNELVYQEETNYFFKLSLFQDQLIEYLQKNPDFIKPEHRYQFILKELQSTKLSDLSISRPSSRLKWSIEVPNDPDQKIYVWFDALLNYISAAGFPKTFVKESSSFVTPENNIWPATHIIGKDIIRFHCIYWPIFLMAGGIELPKQVIVHSHWLCDGVKMSKSLGNVVDPLEISEYYGVDPVRFFLTENSNIDDDCKFSEELLQRSRDGVLGKYCNLISRIGSKNFDVRASVEDFKSGGFKNVEELIKTTALNQETADEMISSTTTLINGLDKLYEQMDDHFTKFDYIRAIQCWWSVVNQANQLFQSSEPWTYAKLIKDEATPQELKQNYKLLMNYVTFLCAETVRISSILIQPVMPELADKILTRLNVTNRDSDYAKFGIDLDYGTGANDASHKVPLEKIKPRT</sequence>
<keyword evidence="20" id="KW-1185">Reference proteome</keyword>
<dbReference type="GO" id="GO:0006431">
    <property type="term" value="P:methionyl-tRNA aminoacylation"/>
    <property type="evidence" value="ECO:0007669"/>
    <property type="project" value="InterPro"/>
</dbReference>
<dbReference type="Gene3D" id="1.10.730.10">
    <property type="entry name" value="Isoleucyl-tRNA Synthetase, Domain 1"/>
    <property type="match status" value="1"/>
</dbReference>
<evidence type="ECO:0000256" key="9">
    <source>
        <dbReference type="ARBA" id="ARBA00022917"/>
    </source>
</evidence>
<dbReference type="Pfam" id="PF09334">
    <property type="entry name" value="tRNA-synt_1g"/>
    <property type="match status" value="1"/>
</dbReference>
<organism evidence="19 20">
    <name type="scientific">Candida maltosa (strain Xu316)</name>
    <name type="common">Yeast</name>
    <dbReference type="NCBI Taxonomy" id="1245528"/>
    <lineage>
        <taxon>Eukaryota</taxon>
        <taxon>Fungi</taxon>
        <taxon>Dikarya</taxon>
        <taxon>Ascomycota</taxon>
        <taxon>Saccharomycotina</taxon>
        <taxon>Pichiomycetes</taxon>
        <taxon>Debaryomycetaceae</taxon>
        <taxon>Candida/Lodderomyces clade</taxon>
        <taxon>Candida</taxon>
    </lineage>
</organism>
<dbReference type="eggNOG" id="KOG0436">
    <property type="taxonomic scope" value="Eukaryota"/>
</dbReference>